<dbReference type="AlphaFoldDB" id="A0A8H3CLM9"/>
<reference evidence="3" key="1">
    <citation type="submission" date="2021-01" db="EMBL/GenBank/DDBJ databases">
        <authorList>
            <person name="Kaushik A."/>
        </authorList>
    </citation>
    <scope>NUCLEOTIDE SEQUENCE</scope>
    <source>
        <strain evidence="3">AG3-1AP</strain>
    </source>
</reference>
<comment type="caution">
    <text evidence="3">The sequence shown here is derived from an EMBL/GenBank/DDBJ whole genome shotgun (WGS) entry which is preliminary data.</text>
</comment>
<gene>
    <name evidence="3" type="ORF">RDB_LOCUS102283</name>
</gene>
<proteinExistence type="predicted"/>
<evidence type="ECO:0000256" key="2">
    <source>
        <dbReference type="SAM" id="MobiDB-lite"/>
    </source>
</evidence>
<accession>A0A8H3CLM9</accession>
<organism evidence="3 4">
    <name type="scientific">Rhizoctonia solani</name>
    <dbReference type="NCBI Taxonomy" id="456999"/>
    <lineage>
        <taxon>Eukaryota</taxon>
        <taxon>Fungi</taxon>
        <taxon>Dikarya</taxon>
        <taxon>Basidiomycota</taxon>
        <taxon>Agaricomycotina</taxon>
        <taxon>Agaricomycetes</taxon>
        <taxon>Cantharellales</taxon>
        <taxon>Ceratobasidiaceae</taxon>
        <taxon>Rhizoctonia</taxon>
    </lineage>
</organism>
<evidence type="ECO:0000313" key="3">
    <source>
        <dbReference type="EMBL" id="CAE6484355.1"/>
    </source>
</evidence>
<feature type="non-terminal residue" evidence="3">
    <location>
        <position position="359"/>
    </location>
</feature>
<keyword evidence="1" id="KW-0175">Coiled coil</keyword>
<dbReference type="Proteomes" id="UP000663831">
    <property type="component" value="Unassembled WGS sequence"/>
</dbReference>
<evidence type="ECO:0008006" key="5">
    <source>
        <dbReference type="Google" id="ProtNLM"/>
    </source>
</evidence>
<protein>
    <recommendedName>
        <fullName evidence="5">Laminin domain protein</fullName>
    </recommendedName>
</protein>
<evidence type="ECO:0000256" key="1">
    <source>
        <dbReference type="SAM" id="Coils"/>
    </source>
</evidence>
<name>A0A8H3CLM9_9AGAM</name>
<sequence length="359" mass="39660">MTCSLAATTRLLTIGIMITMRVSHSGETVLIPPQLPGYLSDTHTLNRIVGKPTDDDVKAIHSVIRTQNTMAHLPTFDNPDLSMQLSQHLFGAQLAIYRVNYTMTLLPGERSVYTPPTLPSHVPGTLSEVVGVPSNEEIKLVQGALRGVENLANSPRLFDPDLSMKLSQHMFNLQFARYMHDSSEGNFVSEIEPEAPNPAVPQGSHISEASNAQGEGQDAPQGPSELAQLGETMKDVREIMKDIQETMKTTQNTTIESKDVLSTMSRVLKLIQGHQSSVAGMYNCYHIYKNPVNQEGVSALEYGLPQLRYGFYSDGLKYAIHHCDDIMARYLKFFGVGPDLVEEGEQPKLIQGKYGDAER</sequence>
<feature type="coiled-coil region" evidence="1">
    <location>
        <begin position="226"/>
        <end position="253"/>
    </location>
</feature>
<feature type="region of interest" description="Disordered" evidence="2">
    <location>
        <begin position="188"/>
        <end position="225"/>
    </location>
</feature>
<feature type="compositionally biased region" description="Polar residues" evidence="2">
    <location>
        <begin position="204"/>
        <end position="214"/>
    </location>
</feature>
<dbReference type="EMBL" id="CAJMWV010003559">
    <property type="protein sequence ID" value="CAE6484355.1"/>
    <property type="molecule type" value="Genomic_DNA"/>
</dbReference>
<evidence type="ECO:0000313" key="4">
    <source>
        <dbReference type="Proteomes" id="UP000663831"/>
    </source>
</evidence>